<dbReference type="Proteomes" id="UP000277204">
    <property type="component" value="Unassembled WGS sequence"/>
</dbReference>
<dbReference type="EMBL" id="UZAI01016799">
    <property type="protein sequence ID" value="VDP16219.1"/>
    <property type="molecule type" value="Genomic_DNA"/>
</dbReference>
<name>A0A3P8EWF9_9TREM</name>
<protein>
    <submittedName>
        <fullName evidence="1">Uncharacterized protein</fullName>
    </submittedName>
</protein>
<keyword evidence="2" id="KW-1185">Reference proteome</keyword>
<gene>
    <name evidence="1" type="ORF">SMRZ_LOCUS14601</name>
</gene>
<organism evidence="1 2">
    <name type="scientific">Schistosoma margrebowiei</name>
    <dbReference type="NCBI Taxonomy" id="48269"/>
    <lineage>
        <taxon>Eukaryota</taxon>
        <taxon>Metazoa</taxon>
        <taxon>Spiralia</taxon>
        <taxon>Lophotrochozoa</taxon>
        <taxon>Platyhelminthes</taxon>
        <taxon>Trematoda</taxon>
        <taxon>Digenea</taxon>
        <taxon>Strigeidida</taxon>
        <taxon>Schistosomatoidea</taxon>
        <taxon>Schistosomatidae</taxon>
        <taxon>Schistosoma</taxon>
    </lineage>
</organism>
<reference evidence="1 2" key="1">
    <citation type="submission" date="2018-11" db="EMBL/GenBank/DDBJ databases">
        <authorList>
            <consortium name="Pathogen Informatics"/>
        </authorList>
    </citation>
    <scope>NUCLEOTIDE SEQUENCE [LARGE SCALE GENOMIC DNA]</scope>
    <source>
        <strain evidence="1 2">Zambia</strain>
    </source>
</reference>
<evidence type="ECO:0000313" key="2">
    <source>
        <dbReference type="Proteomes" id="UP000277204"/>
    </source>
</evidence>
<proteinExistence type="predicted"/>
<evidence type="ECO:0000313" key="1">
    <source>
        <dbReference type="EMBL" id="VDP16219.1"/>
    </source>
</evidence>
<dbReference type="AlphaFoldDB" id="A0A3P8EWF9"/>
<sequence>METLDIGFVLLNTRQQGISLILKELILPDGFDPMLTSFTVRNITIWAIRAVTDLLCN</sequence>
<accession>A0A3P8EWF9</accession>